<keyword evidence="1" id="KW-0378">Hydrolase</keyword>
<dbReference type="InterPro" id="IPR041492">
    <property type="entry name" value="HAD_2"/>
</dbReference>
<name>A0ABV5W4I3_9BACL</name>
<gene>
    <name evidence="1" type="ORF">ACFFNY_27320</name>
</gene>
<dbReference type="GO" id="GO:0016787">
    <property type="term" value="F:hydrolase activity"/>
    <property type="evidence" value="ECO:0007669"/>
    <property type="project" value="UniProtKB-KW"/>
</dbReference>
<dbReference type="SFLD" id="SFLDS00003">
    <property type="entry name" value="Haloacid_Dehalogenase"/>
    <property type="match status" value="1"/>
</dbReference>
<dbReference type="InterPro" id="IPR006439">
    <property type="entry name" value="HAD-SF_hydro_IA"/>
</dbReference>
<dbReference type="Pfam" id="PF13419">
    <property type="entry name" value="HAD_2"/>
    <property type="match status" value="1"/>
</dbReference>
<dbReference type="PANTHER" id="PTHR18901:SF38">
    <property type="entry name" value="PSEUDOURIDINE-5'-PHOSPHATASE"/>
    <property type="match status" value="1"/>
</dbReference>
<evidence type="ECO:0000313" key="1">
    <source>
        <dbReference type="EMBL" id="MFB9755302.1"/>
    </source>
</evidence>
<dbReference type="NCBIfam" id="TIGR01509">
    <property type="entry name" value="HAD-SF-IA-v3"/>
    <property type="match status" value="1"/>
</dbReference>
<dbReference type="RefSeq" id="WP_344908054.1">
    <property type="nucleotide sequence ID" value="NZ_BAAAYO010000006.1"/>
</dbReference>
<sequence length="225" mass="25367">MTGIRAIVLDFDGLILDTETNEYHAYAETYRHYGAELPLEVWGNVIGTDMLSVFDPYEYLESLIGRAVDREQFRTMRRKRFDERMEQEALRPGVTDVLEQAKLLGLPIGLASSSGTDWITGYMDKYGIRGYFSVIRTRDHVAKVKPDPELYRQAVEQLGVKPGEALAFEDSPNGALAAYRAGLHCVIVPNSVTATLRFGEHSKRIDTMDGLRLDRLLAELQPRGL</sequence>
<dbReference type="Gene3D" id="3.40.50.1000">
    <property type="entry name" value="HAD superfamily/HAD-like"/>
    <property type="match status" value="1"/>
</dbReference>
<dbReference type="InterPro" id="IPR036412">
    <property type="entry name" value="HAD-like_sf"/>
</dbReference>
<proteinExistence type="predicted"/>
<evidence type="ECO:0000313" key="2">
    <source>
        <dbReference type="Proteomes" id="UP001589619"/>
    </source>
</evidence>
<keyword evidence="2" id="KW-1185">Reference proteome</keyword>
<dbReference type="Gene3D" id="1.10.150.240">
    <property type="entry name" value="Putative phosphatase, domain 2"/>
    <property type="match status" value="1"/>
</dbReference>
<comment type="caution">
    <text evidence="1">The sequence shown here is derived from an EMBL/GenBank/DDBJ whole genome shotgun (WGS) entry which is preliminary data.</text>
</comment>
<accession>A0ABV5W4I3</accession>
<dbReference type="PRINTS" id="PR00413">
    <property type="entry name" value="HADHALOGNASE"/>
</dbReference>
<dbReference type="SFLD" id="SFLDG01129">
    <property type="entry name" value="C1.5:_HAD__Beta-PGM__Phosphata"/>
    <property type="match status" value="1"/>
</dbReference>
<reference evidence="1 2" key="1">
    <citation type="submission" date="2024-09" db="EMBL/GenBank/DDBJ databases">
        <authorList>
            <person name="Sun Q."/>
            <person name="Mori K."/>
        </authorList>
    </citation>
    <scope>NUCLEOTIDE SEQUENCE [LARGE SCALE GENOMIC DNA]</scope>
    <source>
        <strain evidence="1 2">JCM 12520</strain>
    </source>
</reference>
<dbReference type="NCBIfam" id="TIGR01549">
    <property type="entry name" value="HAD-SF-IA-v1"/>
    <property type="match status" value="1"/>
</dbReference>
<dbReference type="Proteomes" id="UP001589619">
    <property type="component" value="Unassembled WGS sequence"/>
</dbReference>
<dbReference type="EMBL" id="JBHMAG010000018">
    <property type="protein sequence ID" value="MFB9755302.1"/>
    <property type="molecule type" value="Genomic_DNA"/>
</dbReference>
<dbReference type="InterPro" id="IPR023214">
    <property type="entry name" value="HAD_sf"/>
</dbReference>
<organism evidence="1 2">
    <name type="scientific">Paenibacillus hodogayensis</name>
    <dbReference type="NCBI Taxonomy" id="279208"/>
    <lineage>
        <taxon>Bacteria</taxon>
        <taxon>Bacillati</taxon>
        <taxon>Bacillota</taxon>
        <taxon>Bacilli</taxon>
        <taxon>Bacillales</taxon>
        <taxon>Paenibacillaceae</taxon>
        <taxon>Paenibacillus</taxon>
    </lineage>
</organism>
<dbReference type="PANTHER" id="PTHR18901">
    <property type="entry name" value="2-DEOXYGLUCOSE-6-PHOSPHATE PHOSPHATASE 2"/>
    <property type="match status" value="1"/>
</dbReference>
<dbReference type="CDD" id="cd16423">
    <property type="entry name" value="HAD_BPGM-like"/>
    <property type="match status" value="1"/>
</dbReference>
<protein>
    <submittedName>
        <fullName evidence="1">HAD family hydrolase</fullName>
    </submittedName>
</protein>
<dbReference type="InterPro" id="IPR023198">
    <property type="entry name" value="PGP-like_dom2"/>
</dbReference>
<dbReference type="SUPFAM" id="SSF56784">
    <property type="entry name" value="HAD-like"/>
    <property type="match status" value="1"/>
</dbReference>